<sequence>MQANVFYRHNNVSPGRFLRLTSDFRSQCLAYDSVRYIPIKFHFIYNFIMSMVSSRTKRILAALSQND</sequence>
<comment type="caution">
    <text evidence="1">The sequence shown here is derived from an EMBL/GenBank/DDBJ whole genome shotgun (WGS) entry which is preliminary data.</text>
</comment>
<dbReference type="AlphaFoldDB" id="A0A9P0LPT7"/>
<dbReference type="Proteomes" id="UP001152888">
    <property type="component" value="Unassembled WGS sequence"/>
</dbReference>
<reference evidence="1" key="1">
    <citation type="submission" date="2022-03" db="EMBL/GenBank/DDBJ databases">
        <authorList>
            <person name="Sayadi A."/>
        </authorList>
    </citation>
    <scope>NUCLEOTIDE SEQUENCE</scope>
</reference>
<accession>A0A9P0LPT7</accession>
<evidence type="ECO:0000313" key="1">
    <source>
        <dbReference type="EMBL" id="CAH1999520.1"/>
    </source>
</evidence>
<dbReference type="EMBL" id="CAKOFQ010007369">
    <property type="protein sequence ID" value="CAH1999520.1"/>
    <property type="molecule type" value="Genomic_DNA"/>
</dbReference>
<organism evidence="1 2">
    <name type="scientific">Acanthoscelides obtectus</name>
    <name type="common">Bean weevil</name>
    <name type="synonym">Bruchus obtectus</name>
    <dbReference type="NCBI Taxonomy" id="200917"/>
    <lineage>
        <taxon>Eukaryota</taxon>
        <taxon>Metazoa</taxon>
        <taxon>Ecdysozoa</taxon>
        <taxon>Arthropoda</taxon>
        <taxon>Hexapoda</taxon>
        <taxon>Insecta</taxon>
        <taxon>Pterygota</taxon>
        <taxon>Neoptera</taxon>
        <taxon>Endopterygota</taxon>
        <taxon>Coleoptera</taxon>
        <taxon>Polyphaga</taxon>
        <taxon>Cucujiformia</taxon>
        <taxon>Chrysomeloidea</taxon>
        <taxon>Chrysomelidae</taxon>
        <taxon>Bruchinae</taxon>
        <taxon>Bruchini</taxon>
        <taxon>Acanthoscelides</taxon>
    </lineage>
</organism>
<gene>
    <name evidence="1" type="ORF">ACAOBT_LOCUS25019</name>
</gene>
<protein>
    <submittedName>
        <fullName evidence="1">Uncharacterized protein</fullName>
    </submittedName>
</protein>
<name>A0A9P0LPT7_ACAOB</name>
<keyword evidence="2" id="KW-1185">Reference proteome</keyword>
<evidence type="ECO:0000313" key="2">
    <source>
        <dbReference type="Proteomes" id="UP001152888"/>
    </source>
</evidence>
<proteinExistence type="predicted"/>